<dbReference type="EMBL" id="JAZDWU010000005">
    <property type="protein sequence ID" value="KAL0000756.1"/>
    <property type="molecule type" value="Genomic_DNA"/>
</dbReference>
<dbReference type="GO" id="GO:0005743">
    <property type="term" value="C:mitochondrial inner membrane"/>
    <property type="evidence" value="ECO:0007669"/>
    <property type="project" value="UniProtKB-SubCell"/>
</dbReference>
<reference evidence="10 11" key="1">
    <citation type="submission" date="2024-01" db="EMBL/GenBank/DDBJ databases">
        <title>A telomere-to-telomere, gap-free genome of sweet tea (Lithocarpus litseifolius).</title>
        <authorList>
            <person name="Zhou J."/>
        </authorList>
    </citation>
    <scope>NUCLEOTIDE SEQUENCE [LARGE SCALE GENOMIC DNA]</scope>
    <source>
        <strain evidence="10">Zhou-2022a</strain>
        <tissue evidence="10">Leaf</tissue>
    </source>
</reference>
<dbReference type="Pfam" id="PF01145">
    <property type="entry name" value="Band_7"/>
    <property type="match status" value="1"/>
</dbReference>
<dbReference type="AlphaFoldDB" id="A0AAW2CWE4"/>
<evidence type="ECO:0000256" key="7">
    <source>
        <dbReference type="ARBA" id="ARBA00023136"/>
    </source>
</evidence>
<dbReference type="PANTHER" id="PTHR23222">
    <property type="entry name" value="PROHIBITIN"/>
    <property type="match status" value="1"/>
</dbReference>
<feature type="domain" description="Band 7" evidence="9">
    <location>
        <begin position="79"/>
        <end position="240"/>
    </location>
</feature>
<evidence type="ECO:0000259" key="9">
    <source>
        <dbReference type="SMART" id="SM00244"/>
    </source>
</evidence>
<name>A0AAW2CWE4_9ROSI</name>
<keyword evidence="5" id="KW-0812">Transmembrane</keyword>
<comment type="subunit">
    <text evidence="3">Component of a prohibitin multimeric complex in mitochondrial membranes.</text>
</comment>
<dbReference type="FunFam" id="3.30.479.30:FF:000001">
    <property type="entry name" value="Prohibitin 2"/>
    <property type="match status" value="1"/>
</dbReference>
<dbReference type="PRINTS" id="PR00679">
    <property type="entry name" value="PROHIBITIN"/>
</dbReference>
<accession>A0AAW2CWE4</accession>
<comment type="similarity">
    <text evidence="2 8">Belongs to the prohibitin family.</text>
</comment>
<dbReference type="GO" id="GO:0007005">
    <property type="term" value="P:mitochondrion organization"/>
    <property type="evidence" value="ECO:0007669"/>
    <property type="project" value="TreeGrafter"/>
</dbReference>
<evidence type="ECO:0000256" key="2">
    <source>
        <dbReference type="ARBA" id="ARBA00009658"/>
    </source>
</evidence>
<dbReference type="InterPro" id="IPR001107">
    <property type="entry name" value="Band_7"/>
</dbReference>
<evidence type="ECO:0000256" key="1">
    <source>
        <dbReference type="ARBA" id="ARBA00004140"/>
    </source>
</evidence>
<dbReference type="InterPro" id="IPR000163">
    <property type="entry name" value="Prohibitin"/>
</dbReference>
<dbReference type="SUPFAM" id="SSF117892">
    <property type="entry name" value="Band 7/SPFH domain"/>
    <property type="match status" value="1"/>
</dbReference>
<keyword evidence="5" id="KW-0735">Signal-anchor</keyword>
<evidence type="ECO:0000256" key="3">
    <source>
        <dbReference type="ARBA" id="ARBA00011786"/>
    </source>
</evidence>
<dbReference type="CDD" id="cd03401">
    <property type="entry name" value="SPFH_prohibitin"/>
    <property type="match status" value="1"/>
</dbReference>
<keyword evidence="6" id="KW-0496">Mitochondrion</keyword>
<evidence type="ECO:0000313" key="11">
    <source>
        <dbReference type="Proteomes" id="UP001459277"/>
    </source>
</evidence>
<gene>
    <name evidence="10" type="ORF">SO802_014537</name>
</gene>
<evidence type="ECO:0000256" key="4">
    <source>
        <dbReference type="ARBA" id="ARBA00022792"/>
    </source>
</evidence>
<dbReference type="SMART" id="SM00244">
    <property type="entry name" value="PHB"/>
    <property type="match status" value="1"/>
</dbReference>
<dbReference type="Gene3D" id="3.30.479.30">
    <property type="entry name" value="Band 7 domain"/>
    <property type="match status" value="1"/>
</dbReference>
<keyword evidence="11" id="KW-1185">Reference proteome</keyword>
<proteinExistence type="inferred from homology"/>
<evidence type="ECO:0000256" key="5">
    <source>
        <dbReference type="ARBA" id="ARBA00022968"/>
    </source>
</evidence>
<protein>
    <recommendedName>
        <fullName evidence="8">Prohibitin</fullName>
    </recommendedName>
</protein>
<keyword evidence="4 8" id="KW-0999">Mitochondrion inner membrane</keyword>
<dbReference type="InterPro" id="IPR036013">
    <property type="entry name" value="Band_7/SPFH_dom_sf"/>
</dbReference>
<dbReference type="Proteomes" id="UP001459277">
    <property type="component" value="Unassembled WGS sequence"/>
</dbReference>
<evidence type="ECO:0000256" key="8">
    <source>
        <dbReference type="RuleBase" id="RU366048"/>
    </source>
</evidence>
<keyword evidence="7" id="KW-0472">Membrane</keyword>
<sequence>MPGPVSPKPLSPHFFLGGLRLFFSLLNPKPSCTHLAVKTRRNMNFNNVKVPKVPGGGAASTLLKLGLLGGVGVYAAANSLYNVEGGHRAIVFNRIGGVKDQVYVEGTHIIIPWFERPIIYDVRARPHLVESTSGSRDLQMVKIGLRVLTRPVPNQLPTIYRTLGENFNERVLPSIIHETLKAVVARYNASQLITQREAVSREIREVLVARAAKFNIALDDVSITSLTFGKEFTAAIEAKQVAAQEAERAKFIVEKAEQDKRSAIIRAQGEAKSAQLIGQAIANNPAFTTLRKIEASREIAHTISNSANKVFLDSSDLLLNLQGMNLDPKGNK</sequence>
<dbReference type="PANTHER" id="PTHR23222:SF1">
    <property type="entry name" value="PROHIBITIN-2"/>
    <property type="match status" value="1"/>
</dbReference>
<evidence type="ECO:0000313" key="10">
    <source>
        <dbReference type="EMBL" id="KAL0000756.1"/>
    </source>
</evidence>
<evidence type="ECO:0000256" key="6">
    <source>
        <dbReference type="ARBA" id="ARBA00023128"/>
    </source>
</evidence>
<comment type="caution">
    <text evidence="10">The sequence shown here is derived from an EMBL/GenBank/DDBJ whole genome shotgun (WGS) entry which is preliminary data.</text>
</comment>
<organism evidence="10 11">
    <name type="scientific">Lithocarpus litseifolius</name>
    <dbReference type="NCBI Taxonomy" id="425828"/>
    <lineage>
        <taxon>Eukaryota</taxon>
        <taxon>Viridiplantae</taxon>
        <taxon>Streptophyta</taxon>
        <taxon>Embryophyta</taxon>
        <taxon>Tracheophyta</taxon>
        <taxon>Spermatophyta</taxon>
        <taxon>Magnoliopsida</taxon>
        <taxon>eudicotyledons</taxon>
        <taxon>Gunneridae</taxon>
        <taxon>Pentapetalae</taxon>
        <taxon>rosids</taxon>
        <taxon>fabids</taxon>
        <taxon>Fagales</taxon>
        <taxon>Fagaceae</taxon>
        <taxon>Lithocarpus</taxon>
    </lineage>
</organism>
<comment type="subcellular location">
    <subcellularLocation>
        <location evidence="1">Mitochondrion inner membrane</location>
        <topology evidence="1">Single-pass type II membrane protein</topology>
    </subcellularLocation>
</comment>